<evidence type="ECO:0000256" key="2">
    <source>
        <dbReference type="SAM" id="MobiDB-lite"/>
    </source>
</evidence>
<feature type="region of interest" description="Disordered" evidence="2">
    <location>
        <begin position="58"/>
        <end position="80"/>
    </location>
</feature>
<keyword evidence="4" id="KW-1185">Reference proteome</keyword>
<accession>A0A485CS01</accession>
<dbReference type="EMBL" id="CAADJD010000028">
    <property type="protein sequence ID" value="VFS87566.1"/>
    <property type="molecule type" value="Genomic_DNA"/>
</dbReference>
<evidence type="ECO:0000313" key="3">
    <source>
        <dbReference type="EMBL" id="VFS87566.1"/>
    </source>
</evidence>
<dbReference type="InterPro" id="IPR025157">
    <property type="entry name" value="Hemagglutinin_rpt"/>
</dbReference>
<keyword evidence="1" id="KW-0800">Toxin</keyword>
<gene>
    <name evidence="3" type="ORF">NCTC12993_06951</name>
</gene>
<dbReference type="AlphaFoldDB" id="A0A485CS01"/>
<dbReference type="GO" id="GO:0090729">
    <property type="term" value="F:toxin activity"/>
    <property type="evidence" value="ECO:0007669"/>
    <property type="project" value="UniProtKB-KW"/>
</dbReference>
<proteinExistence type="predicted"/>
<sequence>MNLNGSNVTGTNAVNVTAGNNLNIGTVDEALHESHMSKTTKSGLMSSGGIGFSVGKQSIKQTNDTESNQKKGSVVGSSADNVTLTAGNTVAVNGSDVIAARDITVTGKEIHVTAAENTRTDISTTETKQSGLTLSLSGASAAR</sequence>
<organism evidence="3 4">
    <name type="scientific">Kluyvera cryocrescens</name>
    <name type="common">Kluyvera citrophila</name>
    <dbReference type="NCBI Taxonomy" id="580"/>
    <lineage>
        <taxon>Bacteria</taxon>
        <taxon>Pseudomonadati</taxon>
        <taxon>Pseudomonadota</taxon>
        <taxon>Gammaproteobacteria</taxon>
        <taxon>Enterobacterales</taxon>
        <taxon>Enterobacteriaceae</taxon>
        <taxon>Kluyvera</taxon>
    </lineage>
</organism>
<dbReference type="Pfam" id="PF13332">
    <property type="entry name" value="Fil_haemagg_2"/>
    <property type="match status" value="1"/>
</dbReference>
<dbReference type="Proteomes" id="UP000401081">
    <property type="component" value="Unassembled WGS sequence"/>
</dbReference>
<dbReference type="GO" id="GO:0003824">
    <property type="term" value="F:catalytic activity"/>
    <property type="evidence" value="ECO:0007669"/>
    <property type="project" value="UniProtKB-ARBA"/>
</dbReference>
<protein>
    <submittedName>
        <fullName evidence="3">Uncharacterized conserved protein</fullName>
    </submittedName>
</protein>
<reference evidence="3 4" key="1">
    <citation type="submission" date="2019-03" db="EMBL/GenBank/DDBJ databases">
        <authorList>
            <consortium name="Pathogen Informatics"/>
        </authorList>
    </citation>
    <scope>NUCLEOTIDE SEQUENCE [LARGE SCALE GENOMIC DNA]</scope>
    <source>
        <strain evidence="3 4">NCTC12993</strain>
    </source>
</reference>
<evidence type="ECO:0000256" key="1">
    <source>
        <dbReference type="ARBA" id="ARBA00022656"/>
    </source>
</evidence>
<name>A0A485CS01_KLUCR</name>
<evidence type="ECO:0000313" key="4">
    <source>
        <dbReference type="Proteomes" id="UP000401081"/>
    </source>
</evidence>